<keyword evidence="3" id="KW-1185">Reference proteome</keyword>
<keyword evidence="1" id="KW-0732">Signal</keyword>
<evidence type="ECO:0000313" key="3">
    <source>
        <dbReference type="Proteomes" id="UP000250043"/>
    </source>
</evidence>
<organism evidence="2 3">
    <name type="scientific">Obba rivulosa</name>
    <dbReference type="NCBI Taxonomy" id="1052685"/>
    <lineage>
        <taxon>Eukaryota</taxon>
        <taxon>Fungi</taxon>
        <taxon>Dikarya</taxon>
        <taxon>Basidiomycota</taxon>
        <taxon>Agaricomycotina</taxon>
        <taxon>Agaricomycetes</taxon>
        <taxon>Polyporales</taxon>
        <taxon>Gelatoporiaceae</taxon>
        <taxon>Obba</taxon>
    </lineage>
</organism>
<dbReference type="AlphaFoldDB" id="A0A8E2ARW2"/>
<evidence type="ECO:0000256" key="1">
    <source>
        <dbReference type="SAM" id="SignalP"/>
    </source>
</evidence>
<dbReference type="Proteomes" id="UP000250043">
    <property type="component" value="Unassembled WGS sequence"/>
</dbReference>
<dbReference type="EMBL" id="KV722502">
    <property type="protein sequence ID" value="OCH87017.1"/>
    <property type="molecule type" value="Genomic_DNA"/>
</dbReference>
<reference evidence="2 3" key="1">
    <citation type="submission" date="2016-07" db="EMBL/GenBank/DDBJ databases">
        <title>Draft genome of the white-rot fungus Obba rivulosa 3A-2.</title>
        <authorList>
            <consortium name="DOE Joint Genome Institute"/>
            <person name="Miettinen O."/>
            <person name="Riley R."/>
            <person name="Acob R."/>
            <person name="Barry K."/>
            <person name="Cullen D."/>
            <person name="De Vries R."/>
            <person name="Hainaut M."/>
            <person name="Hatakka A."/>
            <person name="Henrissat B."/>
            <person name="Hilden K."/>
            <person name="Kuo R."/>
            <person name="Labutti K."/>
            <person name="Lipzen A."/>
            <person name="Makela M.R."/>
            <person name="Sandor L."/>
            <person name="Spatafora J.W."/>
            <person name="Grigoriev I.V."/>
            <person name="Hibbett D.S."/>
        </authorList>
    </citation>
    <scope>NUCLEOTIDE SEQUENCE [LARGE SCALE GENOMIC DNA]</scope>
    <source>
        <strain evidence="2 3">3A-2</strain>
    </source>
</reference>
<accession>A0A8E2ARW2</accession>
<feature type="chain" id="PRO_5034110927" description="Secreted protein" evidence="1">
    <location>
        <begin position="25"/>
        <end position="174"/>
    </location>
</feature>
<proteinExistence type="predicted"/>
<sequence length="174" mass="19490">MRCQWACLPQSLQFVALFFWPASSWPISNTGAVDVPTFFHSYYSGFDRNLCSIASECVQGHSIRIAMLNSHFQKLVACRGRTANIWDVFVECFADSLFYPPYVRMKRCSRHGLCHSRPSCTIVVRHLADRCQLVATRYDVSATFSAGGPPPLSPRFSLGLSRLTGSVVILTMNT</sequence>
<feature type="signal peptide" evidence="1">
    <location>
        <begin position="1"/>
        <end position="24"/>
    </location>
</feature>
<gene>
    <name evidence="2" type="ORF">OBBRIDRAFT_184937</name>
</gene>
<name>A0A8E2ARW2_9APHY</name>
<evidence type="ECO:0008006" key="4">
    <source>
        <dbReference type="Google" id="ProtNLM"/>
    </source>
</evidence>
<evidence type="ECO:0000313" key="2">
    <source>
        <dbReference type="EMBL" id="OCH87017.1"/>
    </source>
</evidence>
<protein>
    <recommendedName>
        <fullName evidence="4">Secreted protein</fullName>
    </recommendedName>
</protein>